<sequence>MEVGCGPGFYSCRLADEYPQLQTTGIDLSDNLLQRAKRRASRRRLLNCEFRKGDAHALPASLCHVDAVVMSRLFLIVPDREAVVREVFRVLRPGGRCFIAEPTSGFRTRIPLSCMWVLSKFPYTPAGGFREPRQADVMSRPDFASLIGSQPWSSVKIEYDGWYQYAVCEKSGEVEAAA</sequence>
<dbReference type="AlphaFoldDB" id="A0A7W7ZEA2"/>
<dbReference type="GO" id="GO:0008168">
    <property type="term" value="F:methyltransferase activity"/>
    <property type="evidence" value="ECO:0007669"/>
    <property type="project" value="UniProtKB-KW"/>
</dbReference>
<accession>A0A7W7ZEA2</accession>
<dbReference type="Proteomes" id="UP000540989">
    <property type="component" value="Unassembled WGS sequence"/>
</dbReference>
<organism evidence="2 3">
    <name type="scientific">Granulicella aggregans</name>
    <dbReference type="NCBI Taxonomy" id="474949"/>
    <lineage>
        <taxon>Bacteria</taxon>
        <taxon>Pseudomonadati</taxon>
        <taxon>Acidobacteriota</taxon>
        <taxon>Terriglobia</taxon>
        <taxon>Terriglobales</taxon>
        <taxon>Acidobacteriaceae</taxon>
        <taxon>Granulicella</taxon>
    </lineage>
</organism>
<keyword evidence="2" id="KW-0808">Transferase</keyword>
<dbReference type="CDD" id="cd02440">
    <property type="entry name" value="AdoMet_MTases"/>
    <property type="match status" value="1"/>
</dbReference>
<dbReference type="Pfam" id="PF13649">
    <property type="entry name" value="Methyltransf_25"/>
    <property type="match status" value="1"/>
</dbReference>
<dbReference type="PANTHER" id="PTHR43591">
    <property type="entry name" value="METHYLTRANSFERASE"/>
    <property type="match status" value="1"/>
</dbReference>
<dbReference type="EMBL" id="JACHIP010000003">
    <property type="protein sequence ID" value="MBB5057761.1"/>
    <property type="molecule type" value="Genomic_DNA"/>
</dbReference>
<proteinExistence type="predicted"/>
<dbReference type="Gene3D" id="3.40.50.150">
    <property type="entry name" value="Vaccinia Virus protein VP39"/>
    <property type="match status" value="1"/>
</dbReference>
<dbReference type="SUPFAM" id="SSF53335">
    <property type="entry name" value="S-adenosyl-L-methionine-dependent methyltransferases"/>
    <property type="match status" value="1"/>
</dbReference>
<feature type="domain" description="Methyltransferase" evidence="1">
    <location>
        <begin position="2"/>
        <end position="95"/>
    </location>
</feature>
<reference evidence="2 3" key="1">
    <citation type="submission" date="2020-08" db="EMBL/GenBank/DDBJ databases">
        <title>Genomic Encyclopedia of Type Strains, Phase IV (KMG-V): Genome sequencing to study the core and pangenomes of soil and plant-associated prokaryotes.</title>
        <authorList>
            <person name="Whitman W."/>
        </authorList>
    </citation>
    <scope>NUCLEOTIDE SEQUENCE [LARGE SCALE GENOMIC DNA]</scope>
    <source>
        <strain evidence="2 3">M8UP14</strain>
    </source>
</reference>
<protein>
    <submittedName>
        <fullName evidence="2">Ubiquinone/menaquinone biosynthesis C-methylase UbiE</fullName>
    </submittedName>
</protein>
<gene>
    <name evidence="2" type="ORF">HDF16_002467</name>
</gene>
<evidence type="ECO:0000313" key="2">
    <source>
        <dbReference type="EMBL" id="MBB5057761.1"/>
    </source>
</evidence>
<dbReference type="InterPro" id="IPR041698">
    <property type="entry name" value="Methyltransf_25"/>
</dbReference>
<name>A0A7W7ZEA2_9BACT</name>
<comment type="caution">
    <text evidence="2">The sequence shown here is derived from an EMBL/GenBank/DDBJ whole genome shotgun (WGS) entry which is preliminary data.</text>
</comment>
<keyword evidence="2" id="KW-0489">Methyltransferase</keyword>
<keyword evidence="2" id="KW-0830">Ubiquinone</keyword>
<evidence type="ECO:0000259" key="1">
    <source>
        <dbReference type="Pfam" id="PF13649"/>
    </source>
</evidence>
<dbReference type="InterPro" id="IPR029063">
    <property type="entry name" value="SAM-dependent_MTases_sf"/>
</dbReference>
<keyword evidence="3" id="KW-1185">Reference proteome</keyword>
<evidence type="ECO:0000313" key="3">
    <source>
        <dbReference type="Proteomes" id="UP000540989"/>
    </source>
</evidence>
<dbReference type="GO" id="GO:0032259">
    <property type="term" value="P:methylation"/>
    <property type="evidence" value="ECO:0007669"/>
    <property type="project" value="UniProtKB-KW"/>
</dbReference>